<evidence type="ECO:0000256" key="8">
    <source>
        <dbReference type="ARBA" id="ARBA00023170"/>
    </source>
</evidence>
<proteinExistence type="inferred from homology"/>
<keyword evidence="9" id="KW-0998">Cell outer membrane</keyword>
<evidence type="ECO:0000256" key="7">
    <source>
        <dbReference type="ARBA" id="ARBA00023136"/>
    </source>
</evidence>
<evidence type="ECO:0000256" key="4">
    <source>
        <dbReference type="ARBA" id="ARBA00022692"/>
    </source>
</evidence>
<dbReference type="RefSeq" id="WP_406749420.1">
    <property type="nucleotide sequence ID" value="NZ_JBEWZH010000001.1"/>
</dbReference>
<dbReference type="Proteomes" id="UP001623558">
    <property type="component" value="Unassembled WGS sequence"/>
</dbReference>
<reference evidence="13 14" key="1">
    <citation type="submission" date="2024-07" db="EMBL/GenBank/DDBJ databases">
        <authorList>
            <person name="Pitt A."/>
            <person name="Hahn M.W."/>
        </authorList>
    </citation>
    <scope>NUCLEOTIDE SEQUENCE [LARGE SCALE GENOMIC DNA]</scope>
    <source>
        <strain evidence="13 14">1-SAACH-A3</strain>
    </source>
</reference>
<dbReference type="InterPro" id="IPR039426">
    <property type="entry name" value="TonB-dep_rcpt-like"/>
</dbReference>
<comment type="caution">
    <text evidence="13">The sequence shown here is derived from an EMBL/GenBank/DDBJ whole genome shotgun (WGS) entry which is preliminary data.</text>
</comment>
<dbReference type="Pfam" id="PF07715">
    <property type="entry name" value="Plug"/>
    <property type="match status" value="1"/>
</dbReference>
<feature type="domain" description="TonB-dependent receptor plug" evidence="12">
    <location>
        <begin position="142"/>
        <end position="222"/>
    </location>
</feature>
<evidence type="ECO:0000259" key="12">
    <source>
        <dbReference type="Pfam" id="PF07715"/>
    </source>
</evidence>
<dbReference type="EMBL" id="JBEWZH010000001">
    <property type="protein sequence ID" value="MFL0160995.1"/>
    <property type="molecule type" value="Genomic_DNA"/>
</dbReference>
<evidence type="ECO:0000256" key="2">
    <source>
        <dbReference type="ARBA" id="ARBA00022448"/>
    </source>
</evidence>
<gene>
    <name evidence="13" type="ORF">U0R11_01175</name>
</gene>
<keyword evidence="5" id="KW-0732">Signal</keyword>
<protein>
    <submittedName>
        <fullName evidence="13">TonB-dependent receptor</fullName>
    </submittedName>
</protein>
<dbReference type="Gene3D" id="2.60.40.1120">
    <property type="entry name" value="Carboxypeptidase-like, regulatory domain"/>
    <property type="match status" value="1"/>
</dbReference>
<dbReference type="InterPro" id="IPR036942">
    <property type="entry name" value="Beta-barrel_TonB_sf"/>
</dbReference>
<feature type="domain" description="TonB-dependent receptor-like beta-barrel" evidence="11">
    <location>
        <begin position="299"/>
        <end position="792"/>
    </location>
</feature>
<keyword evidence="3" id="KW-1134">Transmembrane beta strand</keyword>
<keyword evidence="4" id="KW-0812">Transmembrane</keyword>
<dbReference type="SUPFAM" id="SSF56935">
    <property type="entry name" value="Porins"/>
    <property type="match status" value="1"/>
</dbReference>
<dbReference type="Gene3D" id="2.40.170.20">
    <property type="entry name" value="TonB-dependent receptor, beta-barrel domain"/>
    <property type="match status" value="1"/>
</dbReference>
<dbReference type="InterPro" id="IPR012910">
    <property type="entry name" value="Plug_dom"/>
</dbReference>
<evidence type="ECO:0000256" key="1">
    <source>
        <dbReference type="ARBA" id="ARBA00004571"/>
    </source>
</evidence>
<dbReference type="SUPFAM" id="SSF49464">
    <property type="entry name" value="Carboxypeptidase regulatory domain-like"/>
    <property type="match status" value="1"/>
</dbReference>
<dbReference type="PANTHER" id="PTHR30069:SF29">
    <property type="entry name" value="HEMOGLOBIN AND HEMOGLOBIN-HAPTOGLOBIN-BINDING PROTEIN 1-RELATED"/>
    <property type="match status" value="1"/>
</dbReference>
<dbReference type="InterPro" id="IPR008969">
    <property type="entry name" value="CarboxyPept-like_regulatory"/>
</dbReference>
<dbReference type="InterPro" id="IPR000531">
    <property type="entry name" value="Beta-barrel_TonB"/>
</dbReference>
<evidence type="ECO:0000256" key="10">
    <source>
        <dbReference type="RuleBase" id="RU003357"/>
    </source>
</evidence>
<evidence type="ECO:0000256" key="5">
    <source>
        <dbReference type="ARBA" id="ARBA00022729"/>
    </source>
</evidence>
<dbReference type="Pfam" id="PF00593">
    <property type="entry name" value="TonB_dep_Rec_b-barrel"/>
    <property type="match status" value="1"/>
</dbReference>
<evidence type="ECO:0000313" key="13">
    <source>
        <dbReference type="EMBL" id="MFL0160995.1"/>
    </source>
</evidence>
<comment type="similarity">
    <text evidence="10">Belongs to the TonB-dependent receptor family.</text>
</comment>
<name>A0ABW8RTD3_9BACT</name>
<evidence type="ECO:0000313" key="14">
    <source>
        <dbReference type="Proteomes" id="UP001623558"/>
    </source>
</evidence>
<keyword evidence="8 13" id="KW-0675">Receptor</keyword>
<dbReference type="Gene3D" id="2.170.130.10">
    <property type="entry name" value="TonB-dependent receptor, plug domain"/>
    <property type="match status" value="1"/>
</dbReference>
<keyword evidence="7 10" id="KW-0472">Membrane</keyword>
<comment type="subcellular location">
    <subcellularLocation>
        <location evidence="1">Cell outer membrane</location>
        <topology evidence="1">Multi-pass membrane protein</topology>
    </subcellularLocation>
</comment>
<organism evidence="13 14">
    <name type="scientific">Aquirufa salirivi</name>
    <dbReference type="NCBI Taxonomy" id="3104729"/>
    <lineage>
        <taxon>Bacteria</taxon>
        <taxon>Pseudomonadati</taxon>
        <taxon>Bacteroidota</taxon>
        <taxon>Cytophagia</taxon>
        <taxon>Cytophagales</taxon>
        <taxon>Flectobacillaceae</taxon>
        <taxon>Aquirufa</taxon>
    </lineage>
</organism>
<evidence type="ECO:0000256" key="3">
    <source>
        <dbReference type="ARBA" id="ARBA00022452"/>
    </source>
</evidence>
<dbReference type="PANTHER" id="PTHR30069">
    <property type="entry name" value="TONB-DEPENDENT OUTER MEMBRANE RECEPTOR"/>
    <property type="match status" value="1"/>
</dbReference>
<evidence type="ECO:0000256" key="9">
    <source>
        <dbReference type="ARBA" id="ARBA00023237"/>
    </source>
</evidence>
<sequence length="834" mass="93958">MKQVLLVYCFLLSFATLGQKKGNFIFSGTIQDNETKTPIEGASIFFSGLTIGARTDSSGYFSLTLPSRSYQAVFRSLGYKFKSSKIDLKENIRISIYLEKSEQMLDEVVISEEKSDANVSRTLMGVEKMTSKTLKKLPNLMGEADVIRSIMLLPGVSTVGEGASGFNVRGGNVDQNLVLLDGVPLFNTSHLFGFFTSFNADMVQDLSLYKGGIPSKYGGRASSVLDVRMKEGDFEKWQIQGGISPISSRLLVDGPLSKGKTSLILGARGSLSDFYLGYFPNPALQKSKAKFYDVNVKLTHRIGRNQRFSLSAYVSNDGFKFAADTLYAWQTKTLSFQHVALWRNWSHHFIAFASEYAYGIEGLKSGYEFIWRPSIAQKTLREDLSLDLKKWGRGDLGVEFTAYRNDAGTFQPSTNNSVVNTFPMQAEYSREMSVYLGHNLQINKRFSLDVGLRYAYYQLRGPQQFYRYKPGLPRAINAITDTLGFLSNDVIQSYGGFEPRLSFAIKLDTNTSIKMGFNRMQQFMHLLSNTMAVSPVDIWKNSNPYLPQQVADQYSIGIFRNFSNAQNAVFEASAEVYYKRLSHVIDYIDGAAIYLNPTVETELLVGEGRAYGAEFFLKKARGKRLTGWISYTYARSFRLIEANENQLAANFGKEFPANFDMPHNFKFVLNNRLSKRISFNANFTYTSGRPITYPNARYKVYAFNDLFDYGYASGIFPRPGLAPSTNSNGSSSNTSLTGTSIQPLLDGYSSPSFTLRNQERIPYYMRLDIGFTIEPKEAKRWQGSWNFSIYNLLARENAYSIFFRSSTGLINQARTYQLSVLGAAIPSLTYNFKF</sequence>
<accession>A0ABW8RTD3</accession>
<keyword evidence="14" id="KW-1185">Reference proteome</keyword>
<dbReference type="Pfam" id="PF13715">
    <property type="entry name" value="CarbopepD_reg_2"/>
    <property type="match status" value="1"/>
</dbReference>
<evidence type="ECO:0000256" key="6">
    <source>
        <dbReference type="ARBA" id="ARBA00023077"/>
    </source>
</evidence>
<evidence type="ECO:0000259" key="11">
    <source>
        <dbReference type="Pfam" id="PF00593"/>
    </source>
</evidence>
<keyword evidence="2" id="KW-0813">Transport</keyword>
<dbReference type="InterPro" id="IPR037066">
    <property type="entry name" value="Plug_dom_sf"/>
</dbReference>
<keyword evidence="6 10" id="KW-0798">TonB box</keyword>